<gene>
    <name evidence="2" type="primary">arcT</name>
    <name evidence="2" type="ORF">tinsulaeT_25910</name>
</gene>
<proteinExistence type="predicted"/>
<name>A0ABQ6GYG6_9GAMM</name>
<dbReference type="RefSeq" id="WP_284245154.1">
    <property type="nucleotide sequence ID" value="NZ_BSST01000001.1"/>
</dbReference>
<keyword evidence="2" id="KW-0808">Transferase</keyword>
<evidence type="ECO:0000313" key="3">
    <source>
        <dbReference type="Proteomes" id="UP001157186"/>
    </source>
</evidence>
<dbReference type="PANTHER" id="PTHR43510:SF1">
    <property type="entry name" value="AMINOTRANSFERASE FUNCTION, HYPOTHETICAL (EUROFUNG)"/>
    <property type="match status" value="1"/>
</dbReference>
<sequence>MTINQPALPKHLAFVQRLSTPVSDSLSNSCGQALSLDELAELTEQDFSALNEIKLSYASLRGSERLREQIAYFHQALNHHQFQLTAEHVLTFCGAQEALAALYQLLLQPGDEVVVVTPNYPSLSQMAEQAGCVVKAIALSPDRAWQLTLADFQQVVNHKTKLILINSPHNPSGQVIDSKLADDILLIAQQYNCYLIADDVSQATNYYQLNLSHRFLDYQKAVVVSVMSKSFGLAGIRLGWVLSRNKELLNRLLALKSYSSICCSLLDETVATMVLSKADKIIASNNQIVKNNIVLFEQLVSQLPEKLAWCPPQAGILALVEVKGIDNIESWAQALAQTTGILALPGTLFGLIGPYFRLGLGQKEFAPLLARFANYLTD</sequence>
<dbReference type="EMBL" id="BSST01000001">
    <property type="protein sequence ID" value="GLX79251.1"/>
    <property type="molecule type" value="Genomic_DNA"/>
</dbReference>
<dbReference type="InterPro" id="IPR015421">
    <property type="entry name" value="PyrdxlP-dep_Trfase_major"/>
</dbReference>
<reference evidence="2 3" key="1">
    <citation type="submission" date="2023-03" db="EMBL/GenBank/DDBJ databases">
        <title>Draft genome sequence of Thalassotalea insulae KCTC 62186T.</title>
        <authorList>
            <person name="Sawabe T."/>
        </authorList>
    </citation>
    <scope>NUCLEOTIDE SEQUENCE [LARGE SCALE GENOMIC DNA]</scope>
    <source>
        <strain evidence="2 3">KCTC 62186</strain>
    </source>
</reference>
<organism evidence="2 3">
    <name type="scientific">Thalassotalea insulae</name>
    <dbReference type="NCBI Taxonomy" id="2056778"/>
    <lineage>
        <taxon>Bacteria</taxon>
        <taxon>Pseudomonadati</taxon>
        <taxon>Pseudomonadota</taxon>
        <taxon>Gammaproteobacteria</taxon>
        <taxon>Alteromonadales</taxon>
        <taxon>Colwelliaceae</taxon>
        <taxon>Thalassotalea</taxon>
    </lineage>
</organism>
<keyword evidence="3" id="KW-1185">Reference proteome</keyword>
<feature type="domain" description="Aminotransferase class I/classII large" evidence="1">
    <location>
        <begin position="56"/>
        <end position="360"/>
    </location>
</feature>
<evidence type="ECO:0000259" key="1">
    <source>
        <dbReference type="Pfam" id="PF00155"/>
    </source>
</evidence>
<dbReference type="Gene3D" id="3.40.640.10">
    <property type="entry name" value="Type I PLP-dependent aspartate aminotransferase-like (Major domain)"/>
    <property type="match status" value="1"/>
</dbReference>
<evidence type="ECO:0000313" key="2">
    <source>
        <dbReference type="EMBL" id="GLX79251.1"/>
    </source>
</evidence>
<dbReference type="Pfam" id="PF00155">
    <property type="entry name" value="Aminotran_1_2"/>
    <property type="match status" value="1"/>
</dbReference>
<dbReference type="CDD" id="cd00609">
    <property type="entry name" value="AAT_like"/>
    <property type="match status" value="1"/>
</dbReference>
<dbReference type="Proteomes" id="UP001157186">
    <property type="component" value="Unassembled WGS sequence"/>
</dbReference>
<comment type="caution">
    <text evidence="2">The sequence shown here is derived from an EMBL/GenBank/DDBJ whole genome shotgun (WGS) entry which is preliminary data.</text>
</comment>
<dbReference type="InterPro" id="IPR004839">
    <property type="entry name" value="Aminotransferase_I/II_large"/>
</dbReference>
<dbReference type="SUPFAM" id="SSF53383">
    <property type="entry name" value="PLP-dependent transferases"/>
    <property type="match status" value="1"/>
</dbReference>
<keyword evidence="2" id="KW-0032">Aminotransferase</keyword>
<dbReference type="InterPro" id="IPR015422">
    <property type="entry name" value="PyrdxlP-dep_Trfase_small"/>
</dbReference>
<dbReference type="Gene3D" id="3.90.1150.10">
    <property type="entry name" value="Aspartate Aminotransferase, domain 1"/>
    <property type="match status" value="1"/>
</dbReference>
<accession>A0ABQ6GYG6</accession>
<dbReference type="GO" id="GO:0008483">
    <property type="term" value="F:transaminase activity"/>
    <property type="evidence" value="ECO:0007669"/>
    <property type="project" value="UniProtKB-KW"/>
</dbReference>
<dbReference type="PANTHER" id="PTHR43510">
    <property type="entry name" value="AMINOTRANSFERASE FUNCTION, HYPOTHETICAL (EUROFUNG)"/>
    <property type="match status" value="1"/>
</dbReference>
<protein>
    <submittedName>
        <fullName evidence="2">Aminotransferase</fullName>
    </submittedName>
</protein>
<dbReference type="InterPro" id="IPR015424">
    <property type="entry name" value="PyrdxlP-dep_Trfase"/>
</dbReference>